<name>A0AA38NUH9_9AGAR</name>
<dbReference type="EMBL" id="MU808118">
    <property type="protein sequence ID" value="KAJ3830861.1"/>
    <property type="molecule type" value="Genomic_DNA"/>
</dbReference>
<accession>A0AA38NUH9</accession>
<protein>
    <submittedName>
        <fullName evidence="1">Uncharacterized protein</fullName>
    </submittedName>
</protein>
<evidence type="ECO:0000313" key="1">
    <source>
        <dbReference type="EMBL" id="KAJ3830861.1"/>
    </source>
</evidence>
<dbReference type="SUPFAM" id="SSF52922">
    <property type="entry name" value="TK C-terminal domain-like"/>
    <property type="match status" value="1"/>
</dbReference>
<keyword evidence="2" id="KW-1185">Reference proteome</keyword>
<dbReference type="Gene3D" id="3.40.50.920">
    <property type="match status" value="1"/>
</dbReference>
<reference evidence="1" key="1">
    <citation type="submission" date="2022-08" db="EMBL/GenBank/DDBJ databases">
        <authorList>
            <consortium name="DOE Joint Genome Institute"/>
            <person name="Min B."/>
            <person name="Riley R."/>
            <person name="Sierra-Patev S."/>
            <person name="Naranjo-Ortiz M."/>
            <person name="Looney B."/>
            <person name="Konkel Z."/>
            <person name="Slot J.C."/>
            <person name="Sakamoto Y."/>
            <person name="Steenwyk J.L."/>
            <person name="Rokas A."/>
            <person name="Carro J."/>
            <person name="Camarero S."/>
            <person name="Ferreira P."/>
            <person name="Molpeceres G."/>
            <person name="Ruiz-Duenas F.J."/>
            <person name="Serrano A."/>
            <person name="Henrissat B."/>
            <person name="Drula E."/>
            <person name="Hughes K.W."/>
            <person name="Mata J.L."/>
            <person name="Ishikawa N.K."/>
            <person name="Vargas-Isla R."/>
            <person name="Ushijima S."/>
            <person name="Smith C.A."/>
            <person name="Ahrendt S."/>
            <person name="Andreopoulos W."/>
            <person name="He G."/>
            <person name="Labutti K."/>
            <person name="Lipzen A."/>
            <person name="Ng V."/>
            <person name="Sandor L."/>
            <person name="Barry K."/>
            <person name="Martinez A.T."/>
            <person name="Xiao Y."/>
            <person name="Gibbons J.G."/>
            <person name="Terashima K."/>
            <person name="Hibbett D.S."/>
            <person name="Grigoriev I.V."/>
        </authorList>
    </citation>
    <scope>NUCLEOTIDE SEQUENCE</scope>
    <source>
        <strain evidence="1">TFB9207</strain>
    </source>
</reference>
<evidence type="ECO:0000313" key="2">
    <source>
        <dbReference type="Proteomes" id="UP001163846"/>
    </source>
</evidence>
<organism evidence="1 2">
    <name type="scientific">Lentinula raphanica</name>
    <dbReference type="NCBI Taxonomy" id="153919"/>
    <lineage>
        <taxon>Eukaryota</taxon>
        <taxon>Fungi</taxon>
        <taxon>Dikarya</taxon>
        <taxon>Basidiomycota</taxon>
        <taxon>Agaricomycotina</taxon>
        <taxon>Agaricomycetes</taxon>
        <taxon>Agaricomycetidae</taxon>
        <taxon>Agaricales</taxon>
        <taxon>Marasmiineae</taxon>
        <taxon>Omphalotaceae</taxon>
        <taxon>Lentinula</taxon>
    </lineage>
</organism>
<proteinExistence type="predicted"/>
<comment type="caution">
    <text evidence="1">The sequence shown here is derived from an EMBL/GenBank/DDBJ whole genome shotgun (WGS) entry which is preliminary data.</text>
</comment>
<sequence>MVMMLEERSVVDYLLEVTGSVDISSTEQTLWRAYNNAATRLSHFTSRSLQPLSSHYSQQGSEVHTVIFILGHHLVSEVTIAGVQLVYPKIIAPLPTSYILDNVPPHASRVFVLEQLQEWPTKWTTFYMEVVRALQQRHCMIRRGVLGYDKTRLTDSDLTRLLSPESDDRVQLGSPLPSLNLPTSMSIPKHESSYLEVLKRLFDVRFEHSNSPDLVPTHGRLAMNPEFALGRVRGQVEERARLQMASPSR</sequence>
<gene>
    <name evidence="1" type="ORF">F5878DRAFT_668240</name>
</gene>
<dbReference type="Proteomes" id="UP001163846">
    <property type="component" value="Unassembled WGS sequence"/>
</dbReference>
<dbReference type="InterPro" id="IPR009014">
    <property type="entry name" value="Transketo_C/PFOR_II"/>
</dbReference>
<dbReference type="AlphaFoldDB" id="A0AA38NUH9"/>